<feature type="transmembrane region" description="Helical" evidence="1">
    <location>
        <begin position="201"/>
        <end position="221"/>
    </location>
</feature>
<dbReference type="PANTHER" id="PTHR37814">
    <property type="entry name" value="CONSERVED MEMBRANE PROTEIN"/>
    <property type="match status" value="1"/>
</dbReference>
<feature type="transmembrane region" description="Helical" evidence="1">
    <location>
        <begin position="172"/>
        <end position="189"/>
    </location>
</feature>
<name>A0A3T0D6Z8_9FIRM</name>
<dbReference type="RefSeq" id="WP_127352215.1">
    <property type="nucleotide sequence ID" value="NZ_CP034791.1"/>
</dbReference>
<feature type="transmembrane region" description="Helical" evidence="1">
    <location>
        <begin position="68"/>
        <end position="89"/>
    </location>
</feature>
<dbReference type="Proteomes" id="UP000282930">
    <property type="component" value="Chromosome"/>
</dbReference>
<reference evidence="2 3" key="1">
    <citation type="submission" date="2018-12" db="EMBL/GenBank/DDBJ databases">
        <title>Genome sequence from the cellulolytic species, Caldicellulosiruptor changbaiensis.</title>
        <authorList>
            <person name="Blumer-Schuette S.E."/>
            <person name="Mendoza C."/>
        </authorList>
    </citation>
    <scope>NUCLEOTIDE SEQUENCE [LARGE SCALE GENOMIC DNA]</scope>
    <source>
        <strain evidence="2 3">CBS-Z</strain>
    </source>
</reference>
<organism evidence="2 3">
    <name type="scientific">Caldicellulosiruptor changbaiensis</name>
    <dbReference type="NCBI Taxonomy" id="1222016"/>
    <lineage>
        <taxon>Bacteria</taxon>
        <taxon>Bacillati</taxon>
        <taxon>Bacillota</taxon>
        <taxon>Bacillota incertae sedis</taxon>
        <taxon>Caldicellulosiruptorales</taxon>
        <taxon>Caldicellulosiruptoraceae</taxon>
        <taxon>Caldicellulosiruptor</taxon>
    </lineage>
</organism>
<feature type="transmembrane region" description="Helical" evidence="1">
    <location>
        <begin position="300"/>
        <end position="318"/>
    </location>
</feature>
<keyword evidence="1" id="KW-1133">Transmembrane helix</keyword>
<dbReference type="EMBL" id="CP034791">
    <property type="protein sequence ID" value="AZT90833.1"/>
    <property type="molecule type" value="Genomic_DNA"/>
</dbReference>
<dbReference type="KEGG" id="ccha:ELD05_09365"/>
<evidence type="ECO:0000313" key="3">
    <source>
        <dbReference type="Proteomes" id="UP000282930"/>
    </source>
</evidence>
<gene>
    <name evidence="2" type="ORF">ELD05_09365</name>
</gene>
<keyword evidence="1" id="KW-0812">Transmembrane</keyword>
<feature type="transmembrane region" description="Helical" evidence="1">
    <location>
        <begin position="101"/>
        <end position="118"/>
    </location>
</feature>
<evidence type="ECO:0008006" key="4">
    <source>
        <dbReference type="Google" id="ProtNLM"/>
    </source>
</evidence>
<accession>A0A3T0D6Z8</accession>
<sequence length="324" mass="36629">MTIFFAIASTILGSIIGAGFSTGQEVFYFFSQYKSTSFWYISVASFLIFLILLYFSNTVFENGILNKVLRLYIMLFSFVTLIVMFSAFGQLGFEFLGVNRYLFTILCFVLSIVIYSHGFASVINVNKVVVSLLISTIFIIFLKDTFSKEVLLQFDVLTDSLKKLHSTPLSPILYATYNSLLAFPVIYKLKNRFKNRELKVGIIIASILIFILLNLINIIILSNPSSQTSQMPLLKATDNHVLQAILILCTFLEILTTILANYVGLCYSIKSSEIQNIIMITALLLGFNGFEQLLRSLYSLMGYLGIGVIMMMLLSTFLKKRQLK</sequence>
<dbReference type="AlphaFoldDB" id="A0A3T0D6Z8"/>
<feature type="transmembrane region" description="Helical" evidence="1">
    <location>
        <begin position="39"/>
        <end position="56"/>
    </location>
</feature>
<proteinExistence type="predicted"/>
<evidence type="ECO:0000256" key="1">
    <source>
        <dbReference type="SAM" id="Phobius"/>
    </source>
</evidence>
<dbReference type="PANTHER" id="PTHR37814:SF1">
    <property type="entry name" value="MEMBRANE PROTEIN"/>
    <property type="match status" value="1"/>
</dbReference>
<dbReference type="InterPro" id="IPR038728">
    <property type="entry name" value="YkvI-like"/>
</dbReference>
<keyword evidence="3" id="KW-1185">Reference proteome</keyword>
<evidence type="ECO:0000313" key="2">
    <source>
        <dbReference type="EMBL" id="AZT90833.1"/>
    </source>
</evidence>
<keyword evidence="1" id="KW-0472">Membrane</keyword>
<feature type="transmembrane region" description="Helical" evidence="1">
    <location>
        <begin position="241"/>
        <end position="265"/>
    </location>
</feature>
<feature type="transmembrane region" description="Helical" evidence="1">
    <location>
        <begin position="125"/>
        <end position="142"/>
    </location>
</feature>
<feature type="transmembrane region" description="Helical" evidence="1">
    <location>
        <begin position="277"/>
        <end position="294"/>
    </location>
</feature>
<protein>
    <recommendedName>
        <fullName evidence="4">Transporter</fullName>
    </recommendedName>
</protein>